<keyword evidence="2" id="KW-1185">Reference proteome</keyword>
<reference evidence="1" key="1">
    <citation type="submission" date="2023-07" db="EMBL/GenBank/DDBJ databases">
        <title>A chromosome-level genome assembly of Lolium multiflorum.</title>
        <authorList>
            <person name="Chen Y."/>
            <person name="Copetti D."/>
            <person name="Kolliker R."/>
            <person name="Studer B."/>
        </authorList>
    </citation>
    <scope>NUCLEOTIDE SEQUENCE</scope>
    <source>
        <strain evidence="1">02402/16</strain>
        <tissue evidence="1">Leaf</tissue>
    </source>
</reference>
<proteinExistence type="predicted"/>
<organism evidence="1 2">
    <name type="scientific">Lolium multiflorum</name>
    <name type="common">Italian ryegrass</name>
    <name type="synonym">Lolium perenne subsp. multiflorum</name>
    <dbReference type="NCBI Taxonomy" id="4521"/>
    <lineage>
        <taxon>Eukaryota</taxon>
        <taxon>Viridiplantae</taxon>
        <taxon>Streptophyta</taxon>
        <taxon>Embryophyta</taxon>
        <taxon>Tracheophyta</taxon>
        <taxon>Spermatophyta</taxon>
        <taxon>Magnoliopsida</taxon>
        <taxon>Liliopsida</taxon>
        <taxon>Poales</taxon>
        <taxon>Poaceae</taxon>
        <taxon>BOP clade</taxon>
        <taxon>Pooideae</taxon>
        <taxon>Poodae</taxon>
        <taxon>Poeae</taxon>
        <taxon>Poeae Chloroplast Group 2 (Poeae type)</taxon>
        <taxon>Loliodinae</taxon>
        <taxon>Loliinae</taxon>
        <taxon>Lolium</taxon>
    </lineage>
</organism>
<dbReference type="EMBL" id="JAUUTY010000006">
    <property type="protein sequence ID" value="KAK1617911.1"/>
    <property type="molecule type" value="Genomic_DNA"/>
</dbReference>
<sequence>MYHKLTVQQARQCPLFTPWEPWVTGIAVGNEAAPKPRLKVNPFGNAKPRETRDNEERVLKEEINLLKVALKETEGNNNDELQKVYLRRYLRSKGIYTFFQISPQLDEKIWFGQRPDSGAGRVTAPRLNN</sequence>
<protein>
    <submittedName>
        <fullName evidence="1">Uncharacterized protein</fullName>
    </submittedName>
</protein>
<dbReference type="Proteomes" id="UP001231189">
    <property type="component" value="Unassembled WGS sequence"/>
</dbReference>
<comment type="caution">
    <text evidence="1">The sequence shown here is derived from an EMBL/GenBank/DDBJ whole genome shotgun (WGS) entry which is preliminary data.</text>
</comment>
<evidence type="ECO:0000313" key="2">
    <source>
        <dbReference type="Proteomes" id="UP001231189"/>
    </source>
</evidence>
<accession>A0AAD8RBP7</accession>
<name>A0AAD8RBP7_LOLMU</name>
<dbReference type="AlphaFoldDB" id="A0AAD8RBP7"/>
<gene>
    <name evidence="1" type="ORF">QYE76_023428</name>
</gene>
<evidence type="ECO:0000313" key="1">
    <source>
        <dbReference type="EMBL" id="KAK1617911.1"/>
    </source>
</evidence>